<feature type="domain" description="Tc toxin complex TcA C-terminal TcB-binding" evidence="3">
    <location>
        <begin position="3105"/>
        <end position="3391"/>
    </location>
</feature>
<feature type="region of interest" description="Disordered" evidence="2">
    <location>
        <begin position="1"/>
        <end position="31"/>
    </location>
</feature>
<feature type="coiled-coil region" evidence="1">
    <location>
        <begin position="3114"/>
        <end position="3141"/>
    </location>
</feature>
<dbReference type="KEGG" id="nja:NSJP_2587"/>
<evidence type="ECO:0008006" key="8">
    <source>
        <dbReference type="Google" id="ProtNLM"/>
    </source>
</evidence>
<dbReference type="STRING" id="1325564.NSJP_2587"/>
<evidence type="ECO:0000259" key="3">
    <source>
        <dbReference type="Pfam" id="PF18276"/>
    </source>
</evidence>
<evidence type="ECO:0000259" key="4">
    <source>
        <dbReference type="Pfam" id="PF18413"/>
    </source>
</evidence>
<feature type="coiled-coil region" evidence="1">
    <location>
        <begin position="2926"/>
        <end position="2953"/>
    </location>
</feature>
<dbReference type="InterPro" id="IPR040840">
    <property type="entry name" value="TcA_TcB_BD"/>
</dbReference>
<dbReference type="EMBL" id="LT828648">
    <property type="protein sequence ID" value="SLM48754.1"/>
    <property type="molecule type" value="Genomic_DNA"/>
</dbReference>
<evidence type="ECO:0000259" key="5">
    <source>
        <dbReference type="Pfam" id="PF20220"/>
    </source>
</evidence>
<evidence type="ECO:0000313" key="7">
    <source>
        <dbReference type="Proteomes" id="UP000192042"/>
    </source>
</evidence>
<keyword evidence="1" id="KW-0175">Coiled coil</keyword>
<proteinExistence type="predicted"/>
<dbReference type="Proteomes" id="UP000192042">
    <property type="component" value="Chromosome I"/>
</dbReference>
<reference evidence="6 7" key="1">
    <citation type="submission" date="2017-03" db="EMBL/GenBank/DDBJ databases">
        <authorList>
            <person name="Afonso C.L."/>
            <person name="Miller P.J."/>
            <person name="Scott M.A."/>
            <person name="Spackman E."/>
            <person name="Goraichik I."/>
            <person name="Dimitrov K.M."/>
            <person name="Suarez D.L."/>
            <person name="Swayne D.E."/>
        </authorList>
    </citation>
    <scope>NUCLEOTIDE SEQUENCE [LARGE SCALE GENOMIC DNA]</scope>
    <source>
        <strain evidence="6">Genome sequencing of Nitrospira japonica strain NJ11</strain>
    </source>
</reference>
<dbReference type="Pfam" id="PF20220">
    <property type="entry name" value="ABC_toxin_N"/>
    <property type="match status" value="1"/>
</dbReference>
<dbReference type="InterPro" id="IPR046839">
    <property type="entry name" value="ABC_toxin_N"/>
</dbReference>
<evidence type="ECO:0000256" key="1">
    <source>
        <dbReference type="SAM" id="Coils"/>
    </source>
</evidence>
<protein>
    <recommendedName>
        <fullName evidence="8">Virulence plasmid A protein</fullName>
    </recommendedName>
</protein>
<dbReference type="Pfam" id="PF18276">
    <property type="entry name" value="TcA_TcB_BD"/>
    <property type="match status" value="1"/>
</dbReference>
<keyword evidence="7" id="KW-1185">Reference proteome</keyword>
<organism evidence="6 7">
    <name type="scientific">Nitrospira japonica</name>
    <dbReference type="NCBI Taxonomy" id="1325564"/>
    <lineage>
        <taxon>Bacteria</taxon>
        <taxon>Pseudomonadati</taxon>
        <taxon>Nitrospirota</taxon>
        <taxon>Nitrospiria</taxon>
        <taxon>Nitrospirales</taxon>
        <taxon>Nitrospiraceae</taxon>
        <taxon>Nitrospira</taxon>
    </lineage>
</organism>
<feature type="domain" description="Neuraminidase-like" evidence="4">
    <location>
        <begin position="2040"/>
        <end position="2159"/>
    </location>
</feature>
<feature type="domain" description="ABC toxin N-terminal" evidence="5">
    <location>
        <begin position="1886"/>
        <end position="2010"/>
    </location>
</feature>
<accession>A0A1W1I6Y1</accession>
<dbReference type="OrthoDB" id="9781691at2"/>
<gene>
    <name evidence="6" type="ORF">NSJP_2587</name>
</gene>
<evidence type="ECO:0000313" key="6">
    <source>
        <dbReference type="EMBL" id="SLM48754.1"/>
    </source>
</evidence>
<sequence>MAKNRKTKPAGAAKSRSKTPAGRSKKRETKLADSAAFVVSGRIRDTDDRPVAGVLVRAYDQDLRKSQLLGDDWTDELGHYRIPYRRTAFCRADKENADLYTVVVSADERELLRSSVLFNALAETQIDHVIAGVENRESEYEHVLKAIRPLLAGQGERGQDLPVTELTDKDILFLTQDTGVASEQIALLVKAHQSAATVRPDKTASTHRGRSDDQAVPAELYYGWFRQGVPTEPKALWSTKPDDLIAAFTAAIQRNIVPQRLREWLDKLSALVEAMNVSTALQPAADGHRASLGDLLATIPGRLSTKKERLAAGALLDTGLTEASFAGRLRDAGFSAGEIASVQVTRALGDLTGGNRTLVQELQALRGTTSDPSLRFLAPVPPARWLELAVKHRSDGPLGTSPEIHAEELERAVEAQHPTAVLAARIQSGHVELHDAALKAAAALLASNPELELQERNARAVVDRLEGVKDKERLVSNLQKIQRAQRLAGGWREAGLLLDKGLGTARTIVQLGPKAFQESVGPALSSERAAAIYAQAQRTHDTAVALIAMAYADRGAVLGFTAAGENEPDSPDTSNYPNLRRLFGNLTTCECAHCQSVLSPAAYLVDLLRFLDPQSDATRTVTPALSTLLARRPDIADIELTCRNTTQEVPYIDLVLEVLENAIGLPIEISAPYGFDPQADLALNPLPSRVMTALRSVLERSAISIDEPLRIERSARQLLIGTFTDWMITDGARYWTLRHFPRSLTLWRLGIIPKVLDVTDYEAVRLQLDQGQLPNVDWVIPSDGSSRDGNLPLTGTPAVTPVQAGVRWTVTYTRAVRVTFTMAAPMSAIILRSADGGRQLDAGQYPTAMAQMVFVGLRSGQIVEPLRSMLPEGLPYRIAQAGADWEITVADEVTLRFVPERLFIASLTYQTSDAREDALASPENRNPEAYNRLDGTVYPWTLPFNLWLEEVRTFLDRGGVSRRRLMERCKPATRLADHAIAREVLGLSLAEANIVTATNPRPQWEYWGLLENGNRIVDRNEEHLIASGSWTDVLNFNVSMLLQQSGLSYRELLNVLQTRFVRAVAPVLTPVGGECNPSAMRLPGLTAAHLDRIHRFVRLWKKTGGSPFELDLAIAATPVDRTSLNETALLRLSHLRQLHELLDLPVSDLAGWWGSLTESYDDFTAATRRPVKSLYERLFLNPAVANPPDHDFSLNDQRSEIAYQTPGTPPALASKAAAVTAALGIPRPDFDALVEHLLAQQELDDPPSLTLKNLGVLIRNVSMAKALRLSIADFIRLKRVTGIDPFSSPAQAITFVEQAQVIAKSGFPIETLQYLLQYALGDEPNPLLPVEWLSGTMASLREDLQVVQHDVAGADRPGETLAKVLAGLGWYDELVKEAVDLLGLSDRLTVTVPGSPAVVVPPALAGFVVYRRADGLLIGSPALSANQWNAFDLANAALPPARVAITLLRAKIDAFMVALPALAHRLQSFELPVFRVAYIQPPPAIPKNLSRRCYFDKGSKEIVFVGWMSDDQQAEFAAVLSLPVAAALKAKSDQYAETVPLNRFFPAESDIRALFAVDQAPETRVEQVLQRLLPYLRRKAAAESLAQALELDRTLVDGLLSTGLDRVSTLEALVDDEFANSDARVTPTPATFPRQARALCKLHKAALVYRTVKLRPDEVSWLPPAVLQSIAFDVPPLDAFPSATGDADVPYDAWRRLAQLFELRERPSVGSKLIARLHSLMAVEPATLVEVQADATAQIAYLAAGLDSSVDDLSWAAQTRLNLQWPADYQSAVRIAAVIAWLAKWTLASAMRVSADDVTDAMTKLNVAWPAELRNPLRLDALLQLLSTVRKLGGKASECFALAEDTAPAPGVLARPGPSEVKVARGLLRARSEGHTWLQRLRPISDGLRHKQRDALVAYLIANPPANAVAKGLWKDANDLYEHFLIDPHMSACKVSTRILHAISAVQLFVQRCLMNLEDGVSPASINAERWRWMKNYRVWEANRKVFLYPENWIEPELRDDKSELFMELEGQLQQSEFDNERAEELLKVYLKQLEDISSLAVVGMYVDNEASEGEPEVRIHVLGRTRNRPSRFYYRRWVLTQRTNRWEPWEHVALEGVKSDHVLPFVMRGDVYIAWPEITQLAAEPGVGGATAPGAKWRVQMAWIRRTTRGWTDRLMGSDVFEHPWVYGKDENQTFTFRVRNSVPGSMDIDCYGAKREGELLYDAPSTADINPFRTFFLMIPSAPWITVAVSGVVYASYANGTVFRPLGNASVRVYVKLNGTPDEITTATNDVKWDEEHGLGLSGAPAYRSTVDTSTVTDANGNFTLTLSLAAWLYGSDLFGNHDVGYYRQSVLKTNPTFELSVSFGSAPSQSKSFPYKDSSSNEVYQHHSRLSFQQNFIIGIGGAAPGGDADRPVSIVPIRKFRIYAADDAEWLPLATPLPAPPSGALTYGSGFKFTGANQSSALTLSGAGGGNAATVWTGVSPSYSLLPAAPFESQAAEVVVYRDPQNSYFIRWENTNADPAGSQGRLQIVVNGHPRAGELRREVSIGGVPKLFELIQQTWQHAANFDIHTPGSSVDLDRSLPRPAIYFEPEQAHSPYAGYNTELFFHLPMLVAGFLSSNQRFADAQQWLHFIFDPTTEDAVNGNQRYWRYLPFRTQSMTTPIEELLALLGDSGVPATDGRKQQITAQIDVWSKNPFRPHAVARMRPRAYQINVVFKYLDNLIAWGDSLFRQYTTESVNEATQLYVLAAKLLGPRPQSIPRARQPQPLTYRRANDRWDEFSNAWLELESNLPTGGRIAGSWGMSMHGDKGLSTISSVGLLYFCVPRNEKLAVYWDKVDERLFNIRHCRNIDGAEQPLPLFQPPIDPALLVRATAAGLDIGAVLAEAAAPIPYYRFGVVMGKAMDLCNEVRGLGGALLAALEKKDAEQLSRLRSNQEMDVLNLVSAVKEAQIAEANANIDALRQSEQAATARFTQYQRLLGNNSAQVPDDFGADVEQTSAVAVAKADSSSELTNLGLTQAELDQIGWSDTAMTYATVAGAFNTASGILFAFPDISAGTPFFQSKFGGTNLGYVANAIGSFFSILERNAVHQSSRSAAIGQYQRRQDEWVFQSRMALKEIQQIRRQIIASTIRADIAAKELDNHKKQIEQAEETDRFMRDKYTNQELYHWMTQQLSGVYFRAYQIAYDCAKRAERAFQFELGLRQSSYIQFGYWDSLKKGLLSGERLGQDLRRMDVAYLDQNKREYEITKHVSLLQLDPLALVVLRESGRCEFAVPEAWFDMDYPGHYMRRLKSVSVTIPCVVGPYATVSCTVTLLKSQIRHSNSLDGGYGRDAQQDDPRFSDLFGPMQSMVTSGGQSDSGMFETNLRDERYLPFEGAGAVSSWRLELPTDFKTFDHDSISDVILHLRYTAREGGEGLRAAAAGDLQTAVNEMVANEGGKGVTRLFSLRHEFPTEWQRFLNVAAEGTGDHKQALSFGPERFPFFLRDRFAAGKVKVSKVHLFSTFTRKPADDGALYLTPPGNAFDEQEDRIDLSARDEYGDALYGQRSFQQPKTVGTWTVLATAADFDALKNESGDVLLRDVFVCFELTIA</sequence>
<dbReference type="Pfam" id="PF18413">
    <property type="entry name" value="Neuraminidase"/>
    <property type="match status" value="1"/>
</dbReference>
<dbReference type="RefSeq" id="WP_080887090.1">
    <property type="nucleotide sequence ID" value="NZ_LT828648.1"/>
</dbReference>
<feature type="coiled-coil region" evidence="1">
    <location>
        <begin position="2006"/>
        <end position="2040"/>
    </location>
</feature>
<dbReference type="InterPro" id="IPR041079">
    <property type="entry name" value="Neuraminidase-like"/>
</dbReference>
<evidence type="ECO:0000256" key="2">
    <source>
        <dbReference type="SAM" id="MobiDB-lite"/>
    </source>
</evidence>
<name>A0A1W1I6Y1_9BACT</name>